<keyword evidence="1" id="KW-0004">4Fe-4S</keyword>
<keyword evidence="4" id="KW-0411">Iron-sulfur</keyword>
<feature type="domain" description="4Fe-4S ferredoxin-type" evidence="6">
    <location>
        <begin position="38"/>
        <end position="67"/>
    </location>
</feature>
<evidence type="ECO:0000313" key="7">
    <source>
        <dbReference type="EMBL" id="AFK51317.1"/>
    </source>
</evidence>
<dbReference type="InParanoid" id="I3TEX9"/>
<reference evidence="7 8" key="1">
    <citation type="journal article" date="2012" name="J. Bacteriol.">
        <title>Complete genome sequence of the hyperthermophilic cellulolytic Crenarchaeon 'Thermogladius cellulolyticus' 1633.</title>
        <authorList>
            <person name="Mardanov A.V."/>
            <person name="Kochetkova T.V."/>
            <person name="Beletsky A.V."/>
            <person name="Bonch-Osmolovskaya E.A."/>
            <person name="Ravin N.V."/>
            <person name="Skryabin K.G."/>
        </authorList>
    </citation>
    <scope>NUCLEOTIDE SEQUENCE [LARGE SCALE GENOMIC DNA]</scope>
    <source>
        <strain evidence="8">DSM 22663 / VKM B-2946 / 1633</strain>
    </source>
</reference>
<keyword evidence="3" id="KW-0408">Iron</keyword>
<evidence type="ECO:0000256" key="3">
    <source>
        <dbReference type="ARBA" id="ARBA00023004"/>
    </source>
</evidence>
<dbReference type="eggNOG" id="arCOG01543">
    <property type="taxonomic scope" value="Archaea"/>
</dbReference>
<dbReference type="STRING" id="1184251.TCELL_0893"/>
<dbReference type="PROSITE" id="PS51379">
    <property type="entry name" value="4FE4S_FER_2"/>
    <property type="match status" value="2"/>
</dbReference>
<feature type="transmembrane region" description="Helical" evidence="5">
    <location>
        <begin position="135"/>
        <end position="152"/>
    </location>
</feature>
<keyword evidence="5" id="KW-1133">Transmembrane helix</keyword>
<evidence type="ECO:0000259" key="6">
    <source>
        <dbReference type="PROSITE" id="PS51379"/>
    </source>
</evidence>
<keyword evidence="5" id="KW-0812">Transmembrane</keyword>
<dbReference type="PANTHER" id="PTHR43687">
    <property type="entry name" value="ADENYLYLSULFATE REDUCTASE, BETA SUBUNIT"/>
    <property type="match status" value="1"/>
</dbReference>
<name>I3TEX9_THEC1</name>
<dbReference type="InterPro" id="IPR050572">
    <property type="entry name" value="Fe-S_Ferredoxin"/>
</dbReference>
<dbReference type="AlphaFoldDB" id="I3TEX9"/>
<organism evidence="7 8">
    <name type="scientific">Thermogladius calderae (strain DSM 22663 / VKM B-2946 / 1633)</name>
    <dbReference type="NCBI Taxonomy" id="1184251"/>
    <lineage>
        <taxon>Archaea</taxon>
        <taxon>Thermoproteota</taxon>
        <taxon>Thermoprotei</taxon>
        <taxon>Desulfurococcales</taxon>
        <taxon>Desulfurococcaceae</taxon>
        <taxon>Thermogladius</taxon>
    </lineage>
</organism>
<dbReference type="OrthoDB" id="23833at2157"/>
<evidence type="ECO:0000256" key="4">
    <source>
        <dbReference type="ARBA" id="ARBA00023014"/>
    </source>
</evidence>
<dbReference type="Pfam" id="PF12838">
    <property type="entry name" value="Fer4_7"/>
    <property type="match status" value="1"/>
</dbReference>
<feature type="domain" description="4Fe-4S ferredoxin-type" evidence="6">
    <location>
        <begin position="80"/>
        <end position="109"/>
    </location>
</feature>
<proteinExistence type="predicted"/>
<dbReference type="RefSeq" id="WP_014737567.1">
    <property type="nucleotide sequence ID" value="NC_017954.1"/>
</dbReference>
<keyword evidence="5" id="KW-0472">Membrane</keyword>
<evidence type="ECO:0000313" key="8">
    <source>
        <dbReference type="Proteomes" id="UP000005270"/>
    </source>
</evidence>
<dbReference type="HOGENOM" id="CLU_103623_0_0_2"/>
<dbReference type="Gene3D" id="3.30.70.3270">
    <property type="match status" value="1"/>
</dbReference>
<feature type="transmembrane region" description="Helical" evidence="5">
    <location>
        <begin position="211"/>
        <end position="228"/>
    </location>
</feature>
<dbReference type="SUPFAM" id="SSF54862">
    <property type="entry name" value="4Fe-4S ferredoxins"/>
    <property type="match status" value="1"/>
</dbReference>
<dbReference type="GO" id="GO:0051539">
    <property type="term" value="F:4 iron, 4 sulfur cluster binding"/>
    <property type="evidence" value="ECO:0007669"/>
    <property type="project" value="UniProtKB-KW"/>
</dbReference>
<protein>
    <submittedName>
        <fullName evidence="7">Membrane-bound hydrogenase, subunit NuoI</fullName>
    </submittedName>
</protein>
<dbReference type="Proteomes" id="UP000005270">
    <property type="component" value="Chromosome"/>
</dbReference>
<dbReference type="PANTHER" id="PTHR43687:SF1">
    <property type="entry name" value="FERREDOXIN III"/>
    <property type="match status" value="1"/>
</dbReference>
<feature type="transmembrane region" description="Helical" evidence="5">
    <location>
        <begin position="187"/>
        <end position="205"/>
    </location>
</feature>
<evidence type="ECO:0000256" key="5">
    <source>
        <dbReference type="SAM" id="Phobius"/>
    </source>
</evidence>
<gene>
    <name evidence="7" type="ordered locus">TCELL_0893</name>
</gene>
<evidence type="ECO:0000256" key="1">
    <source>
        <dbReference type="ARBA" id="ARBA00022485"/>
    </source>
</evidence>
<dbReference type="KEGG" id="thg:TCELL_0893"/>
<dbReference type="PROSITE" id="PS00198">
    <property type="entry name" value="4FE4S_FER_1"/>
    <property type="match status" value="2"/>
</dbReference>
<dbReference type="GeneID" id="25397197"/>
<dbReference type="InterPro" id="IPR017896">
    <property type="entry name" value="4Fe4S_Fe-S-bd"/>
</dbReference>
<sequence>MVSMRDRLRLFALTLRNAVSRPITVDISRAVEREVLRGYPKVNPEKCIGCSLCARSCPSDAITMRVVGKQVLGGKQVDKKIPFFNYYKCIYCGLCSNVCPVKAIDMVKGTPLDALEQAPSLISASLVFGHELKILAAYVSILVALTAIYLLSRAVSARGRHQPVAYEPFAGGGTYNGRWEKYYMPSLLRFVLIFLLIEIVVFAALVYETPVVLFLSVVLFVVALVMELKGGFE</sequence>
<accession>I3TEX9</accession>
<evidence type="ECO:0000256" key="2">
    <source>
        <dbReference type="ARBA" id="ARBA00022723"/>
    </source>
</evidence>
<dbReference type="GO" id="GO:0016491">
    <property type="term" value="F:oxidoreductase activity"/>
    <property type="evidence" value="ECO:0007669"/>
    <property type="project" value="UniProtKB-ARBA"/>
</dbReference>
<keyword evidence="2" id="KW-0479">Metal-binding</keyword>
<keyword evidence="8" id="KW-1185">Reference proteome</keyword>
<dbReference type="InterPro" id="IPR017900">
    <property type="entry name" value="4Fe4S_Fe_S_CS"/>
</dbReference>
<dbReference type="EMBL" id="CP003531">
    <property type="protein sequence ID" value="AFK51317.1"/>
    <property type="molecule type" value="Genomic_DNA"/>
</dbReference>
<dbReference type="GO" id="GO:0046872">
    <property type="term" value="F:metal ion binding"/>
    <property type="evidence" value="ECO:0007669"/>
    <property type="project" value="UniProtKB-KW"/>
</dbReference>